<accession>A0A4C1XFW1</accession>
<proteinExistence type="predicted"/>
<dbReference type="Proteomes" id="UP000299102">
    <property type="component" value="Unassembled WGS sequence"/>
</dbReference>
<keyword evidence="2" id="KW-1185">Reference proteome</keyword>
<evidence type="ECO:0000313" key="2">
    <source>
        <dbReference type="Proteomes" id="UP000299102"/>
    </source>
</evidence>
<sequence length="193" mass="20672">MQKLAGGGLYRSFESAFRWPPPVGVSCPFVNLRGRYNRRLAIKRITLIARLHPIGDGVMKRAGTFLITLPLYKVRVVNAVSKTSAHTQPAVLHYFSRCLVGLSAYLIKHSVVFVGGGKCAQTVQSNSLTVPSLVIAPRKSSRGTSRSLVISLAPTRALPTCEMKETPISQKRGCGAEAPGRAAAAVNKSASVT</sequence>
<organism evidence="1 2">
    <name type="scientific">Eumeta variegata</name>
    <name type="common">Bagworm moth</name>
    <name type="synonym">Eumeta japonica</name>
    <dbReference type="NCBI Taxonomy" id="151549"/>
    <lineage>
        <taxon>Eukaryota</taxon>
        <taxon>Metazoa</taxon>
        <taxon>Ecdysozoa</taxon>
        <taxon>Arthropoda</taxon>
        <taxon>Hexapoda</taxon>
        <taxon>Insecta</taxon>
        <taxon>Pterygota</taxon>
        <taxon>Neoptera</taxon>
        <taxon>Endopterygota</taxon>
        <taxon>Lepidoptera</taxon>
        <taxon>Glossata</taxon>
        <taxon>Ditrysia</taxon>
        <taxon>Tineoidea</taxon>
        <taxon>Psychidae</taxon>
        <taxon>Oiketicinae</taxon>
        <taxon>Eumeta</taxon>
    </lineage>
</organism>
<dbReference type="EMBL" id="BGZK01000831">
    <property type="protein sequence ID" value="GBP62073.1"/>
    <property type="molecule type" value="Genomic_DNA"/>
</dbReference>
<name>A0A4C1XFW1_EUMVA</name>
<gene>
    <name evidence="1" type="ORF">EVAR_53851_1</name>
</gene>
<reference evidence="1 2" key="1">
    <citation type="journal article" date="2019" name="Commun. Biol.">
        <title>The bagworm genome reveals a unique fibroin gene that provides high tensile strength.</title>
        <authorList>
            <person name="Kono N."/>
            <person name="Nakamura H."/>
            <person name="Ohtoshi R."/>
            <person name="Tomita M."/>
            <person name="Numata K."/>
            <person name="Arakawa K."/>
        </authorList>
    </citation>
    <scope>NUCLEOTIDE SEQUENCE [LARGE SCALE GENOMIC DNA]</scope>
</reference>
<dbReference type="AlphaFoldDB" id="A0A4C1XFW1"/>
<protein>
    <submittedName>
        <fullName evidence="1">Uncharacterized protein</fullName>
    </submittedName>
</protein>
<evidence type="ECO:0000313" key="1">
    <source>
        <dbReference type="EMBL" id="GBP62073.1"/>
    </source>
</evidence>
<comment type="caution">
    <text evidence="1">The sequence shown here is derived from an EMBL/GenBank/DDBJ whole genome shotgun (WGS) entry which is preliminary data.</text>
</comment>